<dbReference type="RefSeq" id="WP_246085624.1">
    <property type="nucleotide sequence ID" value="NZ_BAAARZ010000002.1"/>
</dbReference>
<dbReference type="Gene3D" id="3.40.50.1820">
    <property type="entry name" value="alpha/beta hydrolase"/>
    <property type="match status" value="1"/>
</dbReference>
<dbReference type="PANTHER" id="PTHR43798">
    <property type="entry name" value="MONOACYLGLYCEROL LIPASE"/>
    <property type="match status" value="1"/>
</dbReference>
<gene>
    <name evidence="2" type="ORF">PHY01_03490</name>
</gene>
<dbReference type="Proteomes" id="UP000320338">
    <property type="component" value="Unassembled WGS sequence"/>
</dbReference>
<name>A0A4Y3WL33_9PSEU</name>
<sequence>MRVTGLDHLVLVSPDPERLIAWYVDVLGLEPLRLERWRAGEVPFASLRVSATTIVDVQAGERTGTNVEHMALVVDADLDALAAEHGVAAPRSLFGARGQGTGIYLRDPDGNGVELRNYPPAAGGGTLAAPVEGFRLAYDDHPGPGGTVVLLHGWPGDRHDFRDVVGRLAGSCRVVVPDLRGFGDTGRPAGAEPAAYAAGGQARSVAGLIEELGTGPVVVAGYDVGSRVAQELAATRPDLVRSLVISPPTPGAGTRVLSPDAQREFWYQAFHQLPLVEQLLDGDPVAVRAYLQHIWSHWSGPDHSPDPAELDRLAAGYGRPGAFTASVNWYRAGAGMVARSVVERAPDPGDRLAVPTTVLWPEHDPLFPHEWSDRLDDFFSAAELRHLDGVGHFVPLEAAPQFAAAVLERVVSGEGER</sequence>
<dbReference type="GO" id="GO:0016020">
    <property type="term" value="C:membrane"/>
    <property type="evidence" value="ECO:0007669"/>
    <property type="project" value="TreeGrafter"/>
</dbReference>
<dbReference type="SUPFAM" id="SSF54593">
    <property type="entry name" value="Glyoxalase/Bleomycin resistance protein/Dihydroxybiphenyl dioxygenase"/>
    <property type="match status" value="1"/>
</dbReference>
<dbReference type="PRINTS" id="PR00412">
    <property type="entry name" value="EPOXHYDRLASE"/>
</dbReference>
<dbReference type="InterPro" id="IPR004360">
    <property type="entry name" value="Glyas_Fos-R_dOase_dom"/>
</dbReference>
<dbReference type="GO" id="GO:0046464">
    <property type="term" value="P:acylglycerol catabolic process"/>
    <property type="evidence" value="ECO:0007669"/>
    <property type="project" value="TreeGrafter"/>
</dbReference>
<dbReference type="SUPFAM" id="SSF53474">
    <property type="entry name" value="alpha/beta-Hydrolases"/>
    <property type="match status" value="1"/>
</dbReference>
<evidence type="ECO:0000259" key="1">
    <source>
        <dbReference type="PROSITE" id="PS51819"/>
    </source>
</evidence>
<dbReference type="EMBL" id="BJNG01000003">
    <property type="protein sequence ID" value="GEC18066.1"/>
    <property type="molecule type" value="Genomic_DNA"/>
</dbReference>
<dbReference type="Pfam" id="PF00903">
    <property type="entry name" value="Glyoxalase"/>
    <property type="match status" value="1"/>
</dbReference>
<reference evidence="2 3" key="1">
    <citation type="submission" date="2019-06" db="EMBL/GenBank/DDBJ databases">
        <title>Whole genome shotgun sequence of Pseudonocardia hydrocarbonoxydans NBRC 14498.</title>
        <authorList>
            <person name="Hosoyama A."/>
            <person name="Uohara A."/>
            <person name="Ohji S."/>
            <person name="Ichikawa N."/>
        </authorList>
    </citation>
    <scope>NUCLEOTIDE SEQUENCE [LARGE SCALE GENOMIC DNA]</scope>
    <source>
        <strain evidence="2 3">NBRC 14498</strain>
    </source>
</reference>
<dbReference type="InterPro" id="IPR029058">
    <property type="entry name" value="AB_hydrolase_fold"/>
</dbReference>
<dbReference type="InterPro" id="IPR000073">
    <property type="entry name" value="AB_hydrolase_1"/>
</dbReference>
<dbReference type="InterPro" id="IPR037523">
    <property type="entry name" value="VOC_core"/>
</dbReference>
<dbReference type="Pfam" id="PF00561">
    <property type="entry name" value="Abhydrolase_1"/>
    <property type="match status" value="1"/>
</dbReference>
<evidence type="ECO:0000313" key="3">
    <source>
        <dbReference type="Proteomes" id="UP000320338"/>
    </source>
</evidence>
<dbReference type="AlphaFoldDB" id="A0A4Y3WL33"/>
<dbReference type="InterPro" id="IPR050266">
    <property type="entry name" value="AB_hydrolase_sf"/>
</dbReference>
<dbReference type="Gene3D" id="3.10.180.10">
    <property type="entry name" value="2,3-Dihydroxybiphenyl 1,2-Dioxygenase, domain 1"/>
    <property type="match status" value="1"/>
</dbReference>
<dbReference type="PROSITE" id="PS51819">
    <property type="entry name" value="VOC"/>
    <property type="match status" value="1"/>
</dbReference>
<dbReference type="GO" id="GO:0047372">
    <property type="term" value="F:monoacylglycerol lipase activity"/>
    <property type="evidence" value="ECO:0007669"/>
    <property type="project" value="TreeGrafter"/>
</dbReference>
<protein>
    <recommendedName>
        <fullName evidence="1">VOC domain-containing protein</fullName>
    </recommendedName>
</protein>
<comment type="caution">
    <text evidence="2">The sequence shown here is derived from an EMBL/GenBank/DDBJ whole genome shotgun (WGS) entry which is preliminary data.</text>
</comment>
<keyword evidence="3" id="KW-1185">Reference proteome</keyword>
<accession>A0A4Y3WL33</accession>
<dbReference type="InterPro" id="IPR000639">
    <property type="entry name" value="Epox_hydrolase-like"/>
</dbReference>
<proteinExistence type="predicted"/>
<dbReference type="InterPro" id="IPR029068">
    <property type="entry name" value="Glyas_Bleomycin-R_OHBP_Dase"/>
</dbReference>
<organism evidence="2 3">
    <name type="scientific">Pseudonocardia hydrocarbonoxydans</name>
    <dbReference type="NCBI Taxonomy" id="76726"/>
    <lineage>
        <taxon>Bacteria</taxon>
        <taxon>Bacillati</taxon>
        <taxon>Actinomycetota</taxon>
        <taxon>Actinomycetes</taxon>
        <taxon>Pseudonocardiales</taxon>
        <taxon>Pseudonocardiaceae</taxon>
        <taxon>Pseudonocardia</taxon>
    </lineage>
</organism>
<evidence type="ECO:0000313" key="2">
    <source>
        <dbReference type="EMBL" id="GEC18066.1"/>
    </source>
</evidence>
<feature type="domain" description="VOC" evidence="1">
    <location>
        <begin position="5"/>
        <end position="118"/>
    </location>
</feature>
<dbReference type="PANTHER" id="PTHR43798:SF33">
    <property type="entry name" value="HYDROLASE, PUTATIVE (AFU_ORTHOLOGUE AFUA_2G14860)-RELATED"/>
    <property type="match status" value="1"/>
</dbReference>